<proteinExistence type="predicted"/>
<accession>A0ABY1PE85</accession>
<protein>
    <submittedName>
        <fullName evidence="3">Serine/threonine protein phosphatase PrpC</fullName>
    </submittedName>
</protein>
<gene>
    <name evidence="3" type="ORF">SAMN06265373_107185</name>
</gene>
<evidence type="ECO:0000256" key="1">
    <source>
        <dbReference type="SAM" id="MobiDB-lite"/>
    </source>
</evidence>
<reference evidence="3 4" key="1">
    <citation type="submission" date="2017-05" db="EMBL/GenBank/DDBJ databases">
        <authorList>
            <person name="Varghese N."/>
            <person name="Submissions S."/>
        </authorList>
    </citation>
    <scope>NUCLEOTIDE SEQUENCE [LARGE SCALE GENOMIC DNA]</scope>
    <source>
        <strain evidence="3 4">DSM 29734</strain>
    </source>
</reference>
<evidence type="ECO:0000259" key="2">
    <source>
        <dbReference type="PROSITE" id="PS51746"/>
    </source>
</evidence>
<dbReference type="Proteomes" id="UP001157961">
    <property type="component" value="Unassembled WGS sequence"/>
</dbReference>
<evidence type="ECO:0000313" key="3">
    <source>
        <dbReference type="EMBL" id="SMP30996.1"/>
    </source>
</evidence>
<sequence>MTTLGELSFDVATALSLGARERQEDTVVADFPLGAPMGFAVLSDGMGGHACGDVASGIVATELFSELKLLSGDPEQMERAIGAVLQDAVTAANSCIRLYEDQAPNTEGMGATLVAPVIFGARLYWVSVGDSPLFLLRGGRLYRLNEDHSYAAQIDLMQARGLMDRDVAQNHPDRSALVSVLAGRKIAKVDCRAEPMTLKDGDIVLAASDGVHTLTDDQIVSALVNNRDKSGRQIGEALVAAVLAEACPDQDNLSLCIIKATRRGAGQNGPPARQSPQSSPSETGQVVQIDRRADHRTVRTIVSLTRKVGK</sequence>
<dbReference type="SMART" id="SM00331">
    <property type="entry name" value="PP2C_SIG"/>
    <property type="match status" value="1"/>
</dbReference>
<evidence type="ECO:0000313" key="4">
    <source>
        <dbReference type="Proteomes" id="UP001157961"/>
    </source>
</evidence>
<feature type="domain" description="PPM-type phosphatase" evidence="2">
    <location>
        <begin position="8"/>
        <end position="260"/>
    </location>
</feature>
<dbReference type="Pfam" id="PF13672">
    <property type="entry name" value="PP2C_2"/>
    <property type="match status" value="1"/>
</dbReference>
<dbReference type="InterPro" id="IPR001932">
    <property type="entry name" value="PPM-type_phosphatase-like_dom"/>
</dbReference>
<feature type="compositionally biased region" description="Low complexity" evidence="1">
    <location>
        <begin position="270"/>
        <end position="281"/>
    </location>
</feature>
<dbReference type="SMART" id="SM00332">
    <property type="entry name" value="PP2Cc"/>
    <property type="match status" value="1"/>
</dbReference>
<dbReference type="Gene3D" id="3.60.40.10">
    <property type="entry name" value="PPM-type phosphatase domain"/>
    <property type="match status" value="1"/>
</dbReference>
<dbReference type="SUPFAM" id="SSF81606">
    <property type="entry name" value="PP2C-like"/>
    <property type="match status" value="1"/>
</dbReference>
<organism evidence="3 4">
    <name type="scientific">Shimia sagamensis</name>
    <dbReference type="NCBI Taxonomy" id="1566352"/>
    <lineage>
        <taxon>Bacteria</taxon>
        <taxon>Pseudomonadati</taxon>
        <taxon>Pseudomonadota</taxon>
        <taxon>Alphaproteobacteria</taxon>
        <taxon>Rhodobacterales</taxon>
        <taxon>Roseobacteraceae</taxon>
    </lineage>
</organism>
<dbReference type="CDD" id="cd00143">
    <property type="entry name" value="PP2Cc"/>
    <property type="match status" value="1"/>
</dbReference>
<comment type="caution">
    <text evidence="3">The sequence shown here is derived from an EMBL/GenBank/DDBJ whole genome shotgun (WGS) entry which is preliminary data.</text>
</comment>
<dbReference type="RefSeq" id="WP_283427284.1">
    <property type="nucleotide sequence ID" value="NZ_FXTY01000007.1"/>
</dbReference>
<dbReference type="EMBL" id="FXTY01000007">
    <property type="protein sequence ID" value="SMP30996.1"/>
    <property type="molecule type" value="Genomic_DNA"/>
</dbReference>
<dbReference type="InterPro" id="IPR036457">
    <property type="entry name" value="PPM-type-like_dom_sf"/>
</dbReference>
<name>A0ABY1PE85_9RHOB</name>
<feature type="region of interest" description="Disordered" evidence="1">
    <location>
        <begin position="263"/>
        <end position="287"/>
    </location>
</feature>
<keyword evidence="4" id="KW-1185">Reference proteome</keyword>
<dbReference type="PROSITE" id="PS51746">
    <property type="entry name" value="PPM_2"/>
    <property type="match status" value="1"/>
</dbReference>